<evidence type="ECO:0000313" key="3">
    <source>
        <dbReference type="Proteomes" id="UP001157006"/>
    </source>
</evidence>
<sequence length="115" mass="13119">MANLPRILFPTIIISITLLSFFTSNTKTVSGRSASFIKPQTKEVSLQKPTCMKHGCVEDLPNNLRLSSSLPPSFHRKARVRLEDINPRHYNYFQRYNDDEITRLVPGGPNPLHNL</sequence>
<feature type="chain" id="PRO_5043762867" evidence="1">
    <location>
        <begin position="29"/>
        <end position="115"/>
    </location>
</feature>
<evidence type="ECO:0000313" key="2">
    <source>
        <dbReference type="EMBL" id="CAI8613499.1"/>
    </source>
</evidence>
<feature type="signal peptide" evidence="1">
    <location>
        <begin position="1"/>
        <end position="28"/>
    </location>
</feature>
<dbReference type="AlphaFoldDB" id="A0AAV1ASS0"/>
<dbReference type="Proteomes" id="UP001157006">
    <property type="component" value="Chromosome 5"/>
</dbReference>
<gene>
    <name evidence="2" type="ORF">VFH_V083360</name>
</gene>
<evidence type="ECO:0000256" key="1">
    <source>
        <dbReference type="SAM" id="SignalP"/>
    </source>
</evidence>
<organism evidence="2 3">
    <name type="scientific">Vicia faba</name>
    <name type="common">Broad bean</name>
    <name type="synonym">Faba vulgaris</name>
    <dbReference type="NCBI Taxonomy" id="3906"/>
    <lineage>
        <taxon>Eukaryota</taxon>
        <taxon>Viridiplantae</taxon>
        <taxon>Streptophyta</taxon>
        <taxon>Embryophyta</taxon>
        <taxon>Tracheophyta</taxon>
        <taxon>Spermatophyta</taxon>
        <taxon>Magnoliopsida</taxon>
        <taxon>eudicotyledons</taxon>
        <taxon>Gunneridae</taxon>
        <taxon>Pentapetalae</taxon>
        <taxon>rosids</taxon>
        <taxon>fabids</taxon>
        <taxon>Fabales</taxon>
        <taxon>Fabaceae</taxon>
        <taxon>Papilionoideae</taxon>
        <taxon>50 kb inversion clade</taxon>
        <taxon>NPAAA clade</taxon>
        <taxon>Hologalegina</taxon>
        <taxon>IRL clade</taxon>
        <taxon>Fabeae</taxon>
        <taxon>Vicia</taxon>
    </lineage>
</organism>
<reference evidence="2 3" key="1">
    <citation type="submission" date="2023-01" db="EMBL/GenBank/DDBJ databases">
        <authorList>
            <person name="Kreplak J."/>
        </authorList>
    </citation>
    <scope>NUCLEOTIDE SEQUENCE [LARGE SCALE GENOMIC DNA]</scope>
</reference>
<name>A0AAV1ASS0_VICFA</name>
<protein>
    <submittedName>
        <fullName evidence="2">Uncharacterized protein</fullName>
    </submittedName>
</protein>
<accession>A0AAV1ASS0</accession>
<keyword evidence="3" id="KW-1185">Reference proteome</keyword>
<dbReference type="EMBL" id="OX451740">
    <property type="protein sequence ID" value="CAI8613499.1"/>
    <property type="molecule type" value="Genomic_DNA"/>
</dbReference>
<keyword evidence="1" id="KW-0732">Signal</keyword>
<proteinExistence type="predicted"/>